<comment type="caution">
    <text evidence="1">The sequence shown here is derived from an EMBL/GenBank/DDBJ whole genome shotgun (WGS) entry which is preliminary data.</text>
</comment>
<feature type="non-terminal residue" evidence="1">
    <location>
        <position position="1"/>
    </location>
</feature>
<dbReference type="EMBL" id="JANBUK010002481">
    <property type="protein sequence ID" value="KAJ2772246.1"/>
    <property type="molecule type" value="Genomic_DNA"/>
</dbReference>
<organism evidence="1 2">
    <name type="scientific">Coemansia linderi</name>
    <dbReference type="NCBI Taxonomy" id="2663919"/>
    <lineage>
        <taxon>Eukaryota</taxon>
        <taxon>Fungi</taxon>
        <taxon>Fungi incertae sedis</taxon>
        <taxon>Zoopagomycota</taxon>
        <taxon>Kickxellomycotina</taxon>
        <taxon>Kickxellomycetes</taxon>
        <taxon>Kickxellales</taxon>
        <taxon>Kickxellaceae</taxon>
        <taxon>Coemansia</taxon>
    </lineage>
</organism>
<gene>
    <name evidence="1" type="ORF">GGI18_004899</name>
</gene>
<name>A0ACC1K2T5_9FUNG</name>
<protein>
    <submittedName>
        <fullName evidence="1">Uncharacterized protein</fullName>
    </submittedName>
</protein>
<evidence type="ECO:0000313" key="1">
    <source>
        <dbReference type="EMBL" id="KAJ2772246.1"/>
    </source>
</evidence>
<evidence type="ECO:0000313" key="2">
    <source>
        <dbReference type="Proteomes" id="UP001140066"/>
    </source>
</evidence>
<sequence length="278" mass="31394">WFQRRLQSQQWRQQRRLGQQQLYAHLAIDKGIVRACARHITAMRYMYAMREATGYAGDIPPEQRGIDDAGPGVDIPSQDADSLLLGLQAMAFAPGENNVRPAEQHHRGADVDAPEAGPVQYVNCARPDNNGYQAPADEPFGNEDGYDAMQDIDYFVMRRRDTLGHEVSRHYSQMVDRVHRALLVYYLRGMGGDFRLLEDLVEMFEDMDDEGVIDYYRNVRDTPDIEQIDLPEDRAEDDEEYDPAAPGKGYDPDAPGEGYDPDAPGEGYDPNSPGEGYD</sequence>
<keyword evidence="2" id="KW-1185">Reference proteome</keyword>
<dbReference type="Proteomes" id="UP001140066">
    <property type="component" value="Unassembled WGS sequence"/>
</dbReference>
<proteinExistence type="predicted"/>
<reference evidence="1" key="1">
    <citation type="submission" date="2022-07" db="EMBL/GenBank/DDBJ databases">
        <title>Phylogenomic reconstructions and comparative analyses of Kickxellomycotina fungi.</title>
        <authorList>
            <person name="Reynolds N.K."/>
            <person name="Stajich J.E."/>
            <person name="Barry K."/>
            <person name="Grigoriev I.V."/>
            <person name="Crous P."/>
            <person name="Smith M.E."/>
        </authorList>
    </citation>
    <scope>NUCLEOTIDE SEQUENCE</scope>
    <source>
        <strain evidence="1">BCRC 34191</strain>
    </source>
</reference>
<accession>A0ACC1K2T5</accession>